<dbReference type="Proteomes" id="UP001235939">
    <property type="component" value="Chromosome 03"/>
</dbReference>
<sequence>MNIEEIVFTSARSETTHTDWEKPEQADLQDLEESPSQPTSSGQLSSPGSPENVTTTGPPESCTNGSLGNLITTRSGRVVEIFPVHIILNEIWYSIYTILAVIVATNSRTQDTYCWNAHSSSPLDNRQ</sequence>
<organism evidence="2 3">
    <name type="scientific">Cordylochernes scorpioides</name>
    <dbReference type="NCBI Taxonomy" id="51811"/>
    <lineage>
        <taxon>Eukaryota</taxon>
        <taxon>Metazoa</taxon>
        <taxon>Ecdysozoa</taxon>
        <taxon>Arthropoda</taxon>
        <taxon>Chelicerata</taxon>
        <taxon>Arachnida</taxon>
        <taxon>Pseudoscorpiones</taxon>
        <taxon>Cheliferoidea</taxon>
        <taxon>Chernetidae</taxon>
        <taxon>Cordylochernes</taxon>
    </lineage>
</organism>
<feature type="compositionally biased region" description="Polar residues" evidence="1">
    <location>
        <begin position="34"/>
        <end position="69"/>
    </location>
</feature>
<dbReference type="EMBL" id="CP092865">
    <property type="protein sequence ID" value="UYV65711.1"/>
    <property type="molecule type" value="Genomic_DNA"/>
</dbReference>
<keyword evidence="3" id="KW-1185">Reference proteome</keyword>
<evidence type="ECO:0000313" key="3">
    <source>
        <dbReference type="Proteomes" id="UP001235939"/>
    </source>
</evidence>
<evidence type="ECO:0000313" key="2">
    <source>
        <dbReference type="EMBL" id="UYV65711.1"/>
    </source>
</evidence>
<feature type="compositionally biased region" description="Basic and acidic residues" evidence="1">
    <location>
        <begin position="14"/>
        <end position="25"/>
    </location>
</feature>
<reference evidence="2 3" key="1">
    <citation type="submission" date="2022-01" db="EMBL/GenBank/DDBJ databases">
        <title>A chromosomal length assembly of Cordylochernes scorpioides.</title>
        <authorList>
            <person name="Zeh D."/>
            <person name="Zeh J."/>
        </authorList>
    </citation>
    <scope>NUCLEOTIDE SEQUENCE [LARGE SCALE GENOMIC DNA]</scope>
    <source>
        <strain evidence="2">IN4F17</strain>
        <tissue evidence="2">Whole Body</tissue>
    </source>
</reference>
<feature type="region of interest" description="Disordered" evidence="1">
    <location>
        <begin position="1"/>
        <end position="69"/>
    </location>
</feature>
<evidence type="ECO:0000256" key="1">
    <source>
        <dbReference type="SAM" id="MobiDB-lite"/>
    </source>
</evidence>
<accession>A0ABY6KA46</accession>
<protein>
    <submittedName>
        <fullName evidence="2">Uncharacterized protein</fullName>
    </submittedName>
</protein>
<name>A0ABY6KA46_9ARAC</name>
<gene>
    <name evidence="2" type="ORF">LAZ67_3005197</name>
</gene>
<proteinExistence type="predicted"/>